<keyword evidence="2" id="KW-0812">Transmembrane</keyword>
<reference evidence="3 4" key="1">
    <citation type="journal article" date="2024" name="Fungal Genet. Biol.">
        <title>The porcine skin microbiome exhibits broad fungal antagonism.</title>
        <authorList>
            <person name="De La Cruz K.F."/>
            <person name="Townsend E.C."/>
            <person name="Alex Cheong J.Z."/>
            <person name="Salamzade R."/>
            <person name="Liu A."/>
            <person name="Sandstrom S."/>
            <person name="Davila E."/>
            <person name="Huang L."/>
            <person name="Xu K.H."/>
            <person name="Wu S.Y."/>
            <person name="Meudt J.J."/>
            <person name="Shanmuganayagam D."/>
            <person name="Gibson A.L.F."/>
            <person name="Kalan L.R."/>
        </authorList>
    </citation>
    <scope>NUCLEOTIDE SEQUENCE [LARGE SCALE GENOMIC DNA]</scope>
    <source>
        <strain evidence="3 4">LK2625</strain>
    </source>
</reference>
<feature type="transmembrane region" description="Helical" evidence="2">
    <location>
        <begin position="63"/>
        <end position="86"/>
    </location>
</feature>
<dbReference type="RefSeq" id="WP_129699592.1">
    <property type="nucleotide sequence ID" value="NZ_CAUREL010000031.1"/>
</dbReference>
<accession>A0ABV3V478</accession>
<keyword evidence="4" id="KW-1185">Reference proteome</keyword>
<protein>
    <submittedName>
        <fullName evidence="3">Magnesium transporter</fullName>
    </submittedName>
</protein>
<evidence type="ECO:0000256" key="1">
    <source>
        <dbReference type="SAM" id="MobiDB-lite"/>
    </source>
</evidence>
<gene>
    <name evidence="3" type="ORF">VVR66_09075</name>
</gene>
<keyword evidence="2" id="KW-0472">Membrane</keyword>
<proteinExistence type="predicted"/>
<feature type="transmembrane region" description="Helical" evidence="2">
    <location>
        <begin position="30"/>
        <end position="51"/>
    </location>
</feature>
<comment type="caution">
    <text evidence="3">The sequence shown here is derived from an EMBL/GenBank/DDBJ whole genome shotgun (WGS) entry which is preliminary data.</text>
</comment>
<feature type="compositionally biased region" description="Basic and acidic residues" evidence="1">
    <location>
        <begin position="8"/>
        <end position="21"/>
    </location>
</feature>
<evidence type="ECO:0000313" key="4">
    <source>
        <dbReference type="Proteomes" id="UP001558481"/>
    </source>
</evidence>
<dbReference type="Proteomes" id="UP001558481">
    <property type="component" value="Unassembled WGS sequence"/>
</dbReference>
<sequence>MSSMPHTTPEHASDEPSREEKMTIRRAPNLLAFLITGAILGAVAGVLFGLLGPESQFYTRGSIMGFFLVIGLVVGAGLGSVVSLIVDKISLKRTRDVTAQVDDVHDSGDRPGS</sequence>
<feature type="region of interest" description="Disordered" evidence="1">
    <location>
        <begin position="1"/>
        <end position="21"/>
    </location>
</feature>
<evidence type="ECO:0000256" key="2">
    <source>
        <dbReference type="SAM" id="Phobius"/>
    </source>
</evidence>
<name>A0ABV3V478_9MICC</name>
<evidence type="ECO:0000313" key="3">
    <source>
        <dbReference type="EMBL" id="MEX3594863.1"/>
    </source>
</evidence>
<keyword evidence="2" id="KW-1133">Transmembrane helix</keyword>
<dbReference type="EMBL" id="JAYWLU010000008">
    <property type="protein sequence ID" value="MEX3594863.1"/>
    <property type="molecule type" value="Genomic_DNA"/>
</dbReference>
<organism evidence="3 4">
    <name type="scientific">Kocuria carniphila</name>
    <dbReference type="NCBI Taxonomy" id="262208"/>
    <lineage>
        <taxon>Bacteria</taxon>
        <taxon>Bacillati</taxon>
        <taxon>Actinomycetota</taxon>
        <taxon>Actinomycetes</taxon>
        <taxon>Micrococcales</taxon>
        <taxon>Micrococcaceae</taxon>
        <taxon>Kocuria</taxon>
    </lineage>
</organism>